<feature type="modified residue" description="4-aspartylphosphate" evidence="1">
    <location>
        <position position="70"/>
    </location>
</feature>
<dbReference type="Gene3D" id="3.40.50.2300">
    <property type="match status" value="1"/>
</dbReference>
<dbReference type="SUPFAM" id="SSF52172">
    <property type="entry name" value="CheY-like"/>
    <property type="match status" value="1"/>
</dbReference>
<dbReference type="OrthoDB" id="673128at2"/>
<protein>
    <recommendedName>
        <fullName evidence="2">Response regulatory domain-containing protein</fullName>
    </recommendedName>
</protein>
<keyword evidence="1" id="KW-0597">Phosphoprotein</keyword>
<proteinExistence type="predicted"/>
<evidence type="ECO:0000313" key="4">
    <source>
        <dbReference type="Proteomes" id="UP000023541"/>
    </source>
</evidence>
<dbReference type="eggNOG" id="COG0784">
    <property type="taxonomic scope" value="Bacteria"/>
</dbReference>
<dbReference type="SMART" id="SM00448">
    <property type="entry name" value="REC"/>
    <property type="match status" value="1"/>
</dbReference>
<sequence length="147" mass="17231">MKKINCILLVDDSPSTNFFNKKMIQITNIAHEVHDVYNGIEALDYIHKKGKFKETNSQKEFPKPNIIFLDINMPLMDGFEFLEHYSKIPKEKRAEMIIVFLTTSNWSKDKMKAFDTSMIHDYIEKPLEQSKLLAIAAYYNSKFMISL</sequence>
<evidence type="ECO:0000259" key="2">
    <source>
        <dbReference type="PROSITE" id="PS50110"/>
    </source>
</evidence>
<reference evidence="3 4" key="1">
    <citation type="submission" date="2014-04" db="EMBL/GenBank/DDBJ databases">
        <title>Aquimarina sp. 22II-S11-z7 Genome Sequencing.</title>
        <authorList>
            <person name="Lai Q."/>
        </authorList>
    </citation>
    <scope>NUCLEOTIDE SEQUENCE [LARGE SCALE GENOMIC DNA]</scope>
    <source>
        <strain evidence="3 4">22II-S11-z7</strain>
    </source>
</reference>
<comment type="caution">
    <text evidence="3">The sequence shown here is derived from an EMBL/GenBank/DDBJ whole genome shotgun (WGS) entry which is preliminary data.</text>
</comment>
<dbReference type="STRING" id="1317122.ATO12_12110"/>
<keyword evidence="4" id="KW-1185">Reference proteome</keyword>
<dbReference type="Pfam" id="PF00072">
    <property type="entry name" value="Response_reg"/>
    <property type="match status" value="1"/>
</dbReference>
<dbReference type="GO" id="GO:0000160">
    <property type="term" value="P:phosphorelay signal transduction system"/>
    <property type="evidence" value="ECO:0007669"/>
    <property type="project" value="InterPro"/>
</dbReference>
<dbReference type="RefSeq" id="WP_034241003.1">
    <property type="nucleotide sequence ID" value="NZ_AQRA01000003.1"/>
</dbReference>
<name>A0A023BWQ8_9FLAO</name>
<dbReference type="AlphaFoldDB" id="A0A023BWQ8"/>
<dbReference type="PROSITE" id="PS50110">
    <property type="entry name" value="RESPONSE_REGULATORY"/>
    <property type="match status" value="1"/>
</dbReference>
<dbReference type="EMBL" id="AQRA01000003">
    <property type="protein sequence ID" value="EZH74507.1"/>
    <property type="molecule type" value="Genomic_DNA"/>
</dbReference>
<accession>A0A023BWQ8</accession>
<dbReference type="PANTHER" id="PTHR44520:SF2">
    <property type="entry name" value="RESPONSE REGULATOR RCP1"/>
    <property type="match status" value="1"/>
</dbReference>
<evidence type="ECO:0000313" key="3">
    <source>
        <dbReference type="EMBL" id="EZH74507.1"/>
    </source>
</evidence>
<dbReference type="Proteomes" id="UP000023541">
    <property type="component" value="Unassembled WGS sequence"/>
</dbReference>
<dbReference type="InterPro" id="IPR001789">
    <property type="entry name" value="Sig_transdc_resp-reg_receiver"/>
</dbReference>
<organism evidence="3 4">
    <name type="scientific">Aquimarina atlantica</name>
    <dbReference type="NCBI Taxonomy" id="1317122"/>
    <lineage>
        <taxon>Bacteria</taxon>
        <taxon>Pseudomonadati</taxon>
        <taxon>Bacteroidota</taxon>
        <taxon>Flavobacteriia</taxon>
        <taxon>Flavobacteriales</taxon>
        <taxon>Flavobacteriaceae</taxon>
        <taxon>Aquimarina</taxon>
    </lineage>
</organism>
<dbReference type="PANTHER" id="PTHR44520">
    <property type="entry name" value="RESPONSE REGULATOR RCP1-RELATED"/>
    <property type="match status" value="1"/>
</dbReference>
<dbReference type="InterPro" id="IPR011006">
    <property type="entry name" value="CheY-like_superfamily"/>
</dbReference>
<dbReference type="InterPro" id="IPR052893">
    <property type="entry name" value="TCS_response_regulator"/>
</dbReference>
<evidence type="ECO:0000256" key="1">
    <source>
        <dbReference type="PROSITE-ProRule" id="PRU00169"/>
    </source>
</evidence>
<feature type="domain" description="Response regulatory" evidence="2">
    <location>
        <begin position="6"/>
        <end position="140"/>
    </location>
</feature>
<gene>
    <name evidence="3" type="ORF">ATO12_12110</name>
</gene>